<evidence type="ECO:0000313" key="7">
    <source>
        <dbReference type="EMBL" id="ACZ10676.1"/>
    </source>
</evidence>
<comment type="similarity">
    <text evidence="2">Belongs to the bacterial solute-binding protein 5 family.</text>
</comment>
<evidence type="ECO:0000256" key="4">
    <source>
        <dbReference type="ARBA" id="ARBA00022729"/>
    </source>
</evidence>
<dbReference type="PANTHER" id="PTHR30290">
    <property type="entry name" value="PERIPLASMIC BINDING COMPONENT OF ABC TRANSPORTER"/>
    <property type="match status" value="1"/>
</dbReference>
<evidence type="ECO:0000313" key="8">
    <source>
        <dbReference type="Proteomes" id="UP000000845"/>
    </source>
</evidence>
<evidence type="ECO:0000256" key="5">
    <source>
        <dbReference type="SAM" id="SignalP"/>
    </source>
</evidence>
<gene>
    <name evidence="7" type="ordered locus">Sterm_3842</name>
</gene>
<dbReference type="FunFam" id="3.10.105.10:FF:000001">
    <property type="entry name" value="Oligopeptide ABC transporter, oligopeptide-binding protein"/>
    <property type="match status" value="1"/>
</dbReference>
<keyword evidence="3" id="KW-0813">Transport</keyword>
<dbReference type="STRING" id="526218.Sterm_3842"/>
<organism evidence="7 8">
    <name type="scientific">Sebaldella termitidis (strain ATCC 33386 / NCTC 11300)</name>
    <dbReference type="NCBI Taxonomy" id="526218"/>
    <lineage>
        <taxon>Bacteria</taxon>
        <taxon>Fusobacteriati</taxon>
        <taxon>Fusobacteriota</taxon>
        <taxon>Fusobacteriia</taxon>
        <taxon>Fusobacteriales</taxon>
        <taxon>Leptotrichiaceae</taxon>
        <taxon>Sebaldella</taxon>
    </lineage>
</organism>
<dbReference type="Gene3D" id="3.90.76.10">
    <property type="entry name" value="Dipeptide-binding Protein, Domain 1"/>
    <property type="match status" value="1"/>
</dbReference>
<dbReference type="GO" id="GO:0043190">
    <property type="term" value="C:ATP-binding cassette (ABC) transporter complex"/>
    <property type="evidence" value="ECO:0007669"/>
    <property type="project" value="InterPro"/>
</dbReference>
<dbReference type="EMBL" id="CP001739">
    <property type="protein sequence ID" value="ACZ10676.1"/>
    <property type="molecule type" value="Genomic_DNA"/>
</dbReference>
<dbReference type="CDD" id="cd08504">
    <property type="entry name" value="PBP2_OppA"/>
    <property type="match status" value="1"/>
</dbReference>
<dbReference type="GO" id="GO:0030288">
    <property type="term" value="C:outer membrane-bounded periplasmic space"/>
    <property type="evidence" value="ECO:0007669"/>
    <property type="project" value="UniProtKB-ARBA"/>
</dbReference>
<reference evidence="8" key="1">
    <citation type="submission" date="2009-09" db="EMBL/GenBank/DDBJ databases">
        <title>The complete chromosome of Sebaldella termitidis ATCC 33386.</title>
        <authorList>
            <consortium name="US DOE Joint Genome Institute (JGI-PGF)"/>
            <person name="Lucas S."/>
            <person name="Copeland A."/>
            <person name="Lapidus A."/>
            <person name="Glavina del Rio T."/>
            <person name="Dalin E."/>
            <person name="Tice H."/>
            <person name="Bruce D."/>
            <person name="Goodwin L."/>
            <person name="Pitluck S."/>
            <person name="Kyrpides N."/>
            <person name="Mavromatis K."/>
            <person name="Ivanova N."/>
            <person name="Mikhailova N."/>
            <person name="Sims D."/>
            <person name="Meincke L."/>
            <person name="Brettin T."/>
            <person name="Detter J.C."/>
            <person name="Han C."/>
            <person name="Larimer F."/>
            <person name="Land M."/>
            <person name="Hauser L."/>
            <person name="Markowitz V."/>
            <person name="Cheng J.F."/>
            <person name="Hugenholtz P."/>
            <person name="Woyke T."/>
            <person name="Wu D."/>
            <person name="Eisen J.A."/>
        </authorList>
    </citation>
    <scope>NUCLEOTIDE SEQUENCE [LARGE SCALE GENOMIC DNA]</scope>
    <source>
        <strain evidence="8">ATCC 33386 / NCTC 11300</strain>
    </source>
</reference>
<feature type="chain" id="PRO_5003020780" evidence="5">
    <location>
        <begin position="24"/>
        <end position="535"/>
    </location>
</feature>
<dbReference type="GO" id="GO:0015833">
    <property type="term" value="P:peptide transport"/>
    <property type="evidence" value="ECO:0007669"/>
    <property type="project" value="TreeGrafter"/>
</dbReference>
<feature type="signal peptide" evidence="5">
    <location>
        <begin position="1"/>
        <end position="23"/>
    </location>
</feature>
<name>D1AG50_SEBTE</name>
<dbReference type="InterPro" id="IPR030678">
    <property type="entry name" value="Peptide/Ni-bd"/>
</dbReference>
<dbReference type="AlphaFoldDB" id="D1AG50"/>
<dbReference type="Gene3D" id="3.40.190.10">
    <property type="entry name" value="Periplasmic binding protein-like II"/>
    <property type="match status" value="1"/>
</dbReference>
<sequence>MKKIFLTMLLLLIFIVSCGSKNAEGTKKSGDIIKIAVNLQSEPKSLDPQLASDASGITIDSLIYEGLTRLDQEGKVVPAAAESWEISEDGLKWVFHLRKDMKWANGDPVTAKDFAFGWLRALDPQTASEYAYELYYIKGAKEYNEGKGKREDVAIKTPDDNTLEIELNQPTPYLLSLFSFPTYYPVNEKFYNEAGKDFSLSADKIMGNGPYAVKKWTPETSILLAKNENYWNKDNIHLDELEIKMISDQLAALNAFKNGELDITELSGEQLIEYRDDKRLYSYNKGSIKFLKFNVKNKLLANQKIREAVSMAIDRDEMTENVSKGSFMPAYGFVPEGYGGSAGGDFRKENGDIFEKYNPEKAKQLFQEGLKEVGETGTPTLTLMIYEAPDNQKLAEYIQEKLRTVLGLDVKIETNTFKIFSQNETQGNYDMDLSQWGPDYLDPMTYMDMWVTNGGNNKTNWTNPEYDRLMDTAKNSVDNSVRMKSMMEAEKILGKELPIAMLTYNIKNMLVNERIKDMNFTKIASGYDFYYVRVE</sequence>
<dbReference type="PANTHER" id="PTHR30290:SF10">
    <property type="entry name" value="PERIPLASMIC OLIGOPEPTIDE-BINDING PROTEIN-RELATED"/>
    <property type="match status" value="1"/>
</dbReference>
<evidence type="ECO:0000256" key="3">
    <source>
        <dbReference type="ARBA" id="ARBA00022448"/>
    </source>
</evidence>
<keyword evidence="8" id="KW-1185">Reference proteome</keyword>
<feature type="domain" description="Solute-binding protein family 5" evidence="6">
    <location>
        <begin position="75"/>
        <end position="457"/>
    </location>
</feature>
<dbReference type="InterPro" id="IPR039424">
    <property type="entry name" value="SBP_5"/>
</dbReference>
<dbReference type="Proteomes" id="UP000000845">
    <property type="component" value="Chromosome"/>
</dbReference>
<reference evidence="7 8" key="2">
    <citation type="journal article" date="2010" name="Stand. Genomic Sci.">
        <title>Complete genome sequence of Sebaldella termitidis type strain (NCTC 11300).</title>
        <authorList>
            <person name="Harmon-Smith M."/>
            <person name="Celia L."/>
            <person name="Chertkov O."/>
            <person name="Lapidus A."/>
            <person name="Copeland A."/>
            <person name="Glavina Del Rio T."/>
            <person name="Nolan M."/>
            <person name="Lucas S."/>
            <person name="Tice H."/>
            <person name="Cheng J.F."/>
            <person name="Han C."/>
            <person name="Detter J.C."/>
            <person name="Bruce D."/>
            <person name="Goodwin L."/>
            <person name="Pitluck S."/>
            <person name="Pati A."/>
            <person name="Liolios K."/>
            <person name="Ivanova N."/>
            <person name="Mavromatis K."/>
            <person name="Mikhailova N."/>
            <person name="Chen A."/>
            <person name="Palaniappan K."/>
            <person name="Land M."/>
            <person name="Hauser L."/>
            <person name="Chang Y.J."/>
            <person name="Jeffries C.D."/>
            <person name="Brettin T."/>
            <person name="Goker M."/>
            <person name="Beck B."/>
            <person name="Bristow J."/>
            <person name="Eisen J.A."/>
            <person name="Markowitz V."/>
            <person name="Hugenholtz P."/>
            <person name="Kyrpides N.C."/>
            <person name="Klenk H.P."/>
            <person name="Chen F."/>
        </authorList>
    </citation>
    <scope>NUCLEOTIDE SEQUENCE [LARGE SCALE GENOMIC DNA]</scope>
    <source>
        <strain evidence="8">ATCC 33386 / NCTC 11300</strain>
    </source>
</reference>
<dbReference type="InterPro" id="IPR000914">
    <property type="entry name" value="SBP_5_dom"/>
</dbReference>
<dbReference type="GO" id="GO:1904680">
    <property type="term" value="F:peptide transmembrane transporter activity"/>
    <property type="evidence" value="ECO:0007669"/>
    <property type="project" value="TreeGrafter"/>
</dbReference>
<keyword evidence="4 5" id="KW-0732">Signal</keyword>
<dbReference type="SUPFAM" id="SSF53850">
    <property type="entry name" value="Periplasmic binding protein-like II"/>
    <property type="match status" value="1"/>
</dbReference>
<dbReference type="KEGG" id="str:Sterm_3842"/>
<dbReference type="eggNOG" id="COG4166">
    <property type="taxonomic scope" value="Bacteria"/>
</dbReference>
<dbReference type="HOGENOM" id="CLU_017028_0_4_0"/>
<dbReference type="PROSITE" id="PS51257">
    <property type="entry name" value="PROKAR_LIPOPROTEIN"/>
    <property type="match status" value="1"/>
</dbReference>
<evidence type="ECO:0000256" key="1">
    <source>
        <dbReference type="ARBA" id="ARBA00004196"/>
    </source>
</evidence>
<dbReference type="FunFam" id="3.90.76.10:FF:000001">
    <property type="entry name" value="Oligopeptide ABC transporter substrate-binding protein"/>
    <property type="match status" value="1"/>
</dbReference>
<comment type="subcellular location">
    <subcellularLocation>
        <location evidence="1">Cell envelope</location>
    </subcellularLocation>
</comment>
<dbReference type="Pfam" id="PF00496">
    <property type="entry name" value="SBP_bac_5"/>
    <property type="match status" value="1"/>
</dbReference>
<protein>
    <submittedName>
        <fullName evidence="7">Extracellular solute-binding protein family 5</fullName>
    </submittedName>
</protein>
<evidence type="ECO:0000259" key="6">
    <source>
        <dbReference type="Pfam" id="PF00496"/>
    </source>
</evidence>
<dbReference type="PIRSF" id="PIRSF002741">
    <property type="entry name" value="MppA"/>
    <property type="match status" value="1"/>
</dbReference>
<proteinExistence type="inferred from homology"/>
<evidence type="ECO:0000256" key="2">
    <source>
        <dbReference type="ARBA" id="ARBA00005695"/>
    </source>
</evidence>
<dbReference type="Gene3D" id="3.10.105.10">
    <property type="entry name" value="Dipeptide-binding Protein, Domain 3"/>
    <property type="match status" value="1"/>
</dbReference>
<accession>D1AG50</accession>